<protein>
    <submittedName>
        <fullName evidence="3">Uncharacterized protein</fullName>
    </submittedName>
</protein>
<sequence length="143" mass="16030">MAGCCRSWLPSVVLVLVLFAGTVDSRQRETDAVPIEYHKNSQGDPSTLQYVYVQKGPPLVTARSLATARNMHDGVPLDGIEWLRPARNYIRVPPRRMLAAQKPSAFEGVPPWMFVLTFVGAVVGIILLFQLAERIWDKRQDPT</sequence>
<gene>
    <name evidence="3" type="ORF">HPHI1048_LOCUS9422</name>
</gene>
<evidence type="ECO:0000256" key="2">
    <source>
        <dbReference type="SAM" id="SignalP"/>
    </source>
</evidence>
<feature type="signal peptide" evidence="2">
    <location>
        <begin position="1"/>
        <end position="25"/>
    </location>
</feature>
<organism evidence="3">
    <name type="scientific">Hanusia phi</name>
    <dbReference type="NCBI Taxonomy" id="3032"/>
    <lineage>
        <taxon>Eukaryota</taxon>
        <taxon>Cryptophyceae</taxon>
        <taxon>Pyrenomonadales</taxon>
        <taxon>Geminigeraceae</taxon>
        <taxon>Hanusia</taxon>
    </lineage>
</organism>
<evidence type="ECO:0000313" key="3">
    <source>
        <dbReference type="EMBL" id="CAD8482223.1"/>
    </source>
</evidence>
<keyword evidence="1" id="KW-1133">Transmembrane helix</keyword>
<keyword evidence="2" id="KW-0732">Signal</keyword>
<dbReference type="AlphaFoldDB" id="A0A7S0EDV4"/>
<name>A0A7S0EDV4_9CRYP</name>
<proteinExistence type="predicted"/>
<keyword evidence="1" id="KW-0472">Membrane</keyword>
<evidence type="ECO:0000256" key="1">
    <source>
        <dbReference type="SAM" id="Phobius"/>
    </source>
</evidence>
<accession>A0A7S0EDV4</accession>
<reference evidence="3" key="1">
    <citation type="submission" date="2021-01" db="EMBL/GenBank/DDBJ databases">
        <authorList>
            <person name="Corre E."/>
            <person name="Pelletier E."/>
            <person name="Niang G."/>
            <person name="Scheremetjew M."/>
            <person name="Finn R."/>
            <person name="Kale V."/>
            <person name="Holt S."/>
            <person name="Cochrane G."/>
            <person name="Meng A."/>
            <person name="Brown T."/>
            <person name="Cohen L."/>
        </authorList>
    </citation>
    <scope>NUCLEOTIDE SEQUENCE</scope>
    <source>
        <strain evidence="3">CCMP325</strain>
    </source>
</reference>
<keyword evidence="1" id="KW-0812">Transmembrane</keyword>
<feature type="chain" id="PRO_5031420323" evidence="2">
    <location>
        <begin position="26"/>
        <end position="143"/>
    </location>
</feature>
<feature type="transmembrane region" description="Helical" evidence="1">
    <location>
        <begin position="112"/>
        <end position="132"/>
    </location>
</feature>
<dbReference type="EMBL" id="HBEO01013868">
    <property type="protein sequence ID" value="CAD8482223.1"/>
    <property type="molecule type" value="Transcribed_RNA"/>
</dbReference>